<dbReference type="InterPro" id="IPR023298">
    <property type="entry name" value="ATPase_P-typ_TM_dom_sf"/>
</dbReference>
<feature type="transmembrane region" description="Helical" evidence="14">
    <location>
        <begin position="190"/>
        <end position="213"/>
    </location>
</feature>
<dbReference type="InterPro" id="IPR044492">
    <property type="entry name" value="P_typ_ATPase_HD_dom"/>
</dbReference>
<dbReference type="InterPro" id="IPR006408">
    <property type="entry name" value="P-type_ATPase_IIB"/>
</dbReference>
<feature type="transmembrane region" description="Helical" evidence="14">
    <location>
        <begin position="953"/>
        <end position="972"/>
    </location>
</feature>
<reference evidence="18" key="2">
    <citation type="submission" date="2023-05" db="EMBL/GenBank/DDBJ databases">
        <authorList>
            <consortium name="Lawrence Berkeley National Laboratory"/>
            <person name="Steindorff A."/>
            <person name="Hensen N."/>
            <person name="Bonometti L."/>
            <person name="Westerberg I."/>
            <person name="Brannstrom I.O."/>
            <person name="Guillou S."/>
            <person name="Cros-Aarteil S."/>
            <person name="Calhoun S."/>
            <person name="Haridas S."/>
            <person name="Kuo A."/>
            <person name="Mondo S."/>
            <person name="Pangilinan J."/>
            <person name="Riley R."/>
            <person name="Labutti K."/>
            <person name="Andreopoulos B."/>
            <person name="Lipzen A."/>
            <person name="Chen C."/>
            <person name="Yanf M."/>
            <person name="Daum C."/>
            <person name="Ng V."/>
            <person name="Clum A."/>
            <person name="Ohm R."/>
            <person name="Martin F."/>
            <person name="Silar P."/>
            <person name="Natvig D."/>
            <person name="Lalanne C."/>
            <person name="Gautier V."/>
            <person name="Ament-Velasquez S.L."/>
            <person name="Kruys A."/>
            <person name="Hutchinson M.I."/>
            <person name="Powell A.J."/>
            <person name="Barry K."/>
            <person name="Miller A.N."/>
            <person name="Grigoriev I.V."/>
            <person name="Debuchy R."/>
            <person name="Gladieux P."/>
            <person name="Thoren M.H."/>
            <person name="Johannesson H."/>
        </authorList>
    </citation>
    <scope>NUCLEOTIDE SEQUENCE</scope>
    <source>
        <strain evidence="18">PSN243</strain>
    </source>
</reference>
<dbReference type="FunFam" id="2.70.150.10:FF:000028">
    <property type="entry name" value="Calcium-transporting ATPase"/>
    <property type="match status" value="1"/>
</dbReference>
<comment type="catalytic activity">
    <reaction evidence="14">
        <text>Ca(2+)(in) + ATP + H2O = Ca(2+)(out) + ADP + phosphate + H(+)</text>
        <dbReference type="Rhea" id="RHEA:18105"/>
        <dbReference type="ChEBI" id="CHEBI:15377"/>
        <dbReference type="ChEBI" id="CHEBI:15378"/>
        <dbReference type="ChEBI" id="CHEBI:29108"/>
        <dbReference type="ChEBI" id="CHEBI:30616"/>
        <dbReference type="ChEBI" id="CHEBI:43474"/>
        <dbReference type="ChEBI" id="CHEBI:456216"/>
        <dbReference type="EC" id="7.2.2.10"/>
    </reaction>
</comment>
<feature type="transmembrane region" description="Helical" evidence="14">
    <location>
        <begin position="1023"/>
        <end position="1043"/>
    </location>
</feature>
<evidence type="ECO:0000256" key="14">
    <source>
        <dbReference type="RuleBase" id="RU361146"/>
    </source>
</evidence>
<keyword evidence="6 14" id="KW-0547">Nucleotide-binding</keyword>
<evidence type="ECO:0000313" key="18">
    <source>
        <dbReference type="EMBL" id="KAK4443738.1"/>
    </source>
</evidence>
<keyword evidence="4 14" id="KW-0812">Transmembrane</keyword>
<comment type="caution">
    <text evidence="18">The sequence shown here is derived from an EMBL/GenBank/DDBJ whole genome shotgun (WGS) entry which is preliminary data.</text>
</comment>
<dbReference type="Pfam" id="PF00689">
    <property type="entry name" value="Cation_ATPase_C"/>
    <property type="match status" value="1"/>
</dbReference>
<feature type="transmembrane region" description="Helical" evidence="14">
    <location>
        <begin position="992"/>
        <end position="1011"/>
    </location>
</feature>
<sequence>MGRTPTPPNSPSDTSISPLLSGSTLQSGNDVTFDSNPLSCTSTAGTSAAGREHPTWRNDGLLAVSASELADMVEKRDGEKFVRLGGLVGIAGLLKTDLDKGLTLEEPYTDEAPSRPLIPALLDIEAADSRALQANREQRFGTNTLPAPKIRSFFSLSLDALGDYLIILLLFCAALTFFKEFSVPGSASRFGDAILILGIVAVVVLLAAAIEWCMSKEFSALSKESDDRTVQAIRSGKLRDIELDRVLVGDVLHLEAGNVAPADGILISKKGCEPIKCDESSFTGESDLATKCTGEEDYRDRLAPIENDEKQSDPFIFSGSQVMEGSGTYLVTGVGVNSCYGKIRMRAQQPREKTPLTTSMDRLAEMIGKVALLLAILLFILGVVQPRGDESWVERLTSALSMSVTLGVVAIPEGLPLAVTLSLACAMRRLSKTHRLLVKDLRACEAMSNATILCTDKTGTLTTNKMEVSAGFIGLGTKIISLKPEHPQFASSISPRMKDLLVDSITLNCTAEKQERDGKVTLRGCQTESALLQFAAGLDPDLLKQVDKERMVRRFHFNSRNKYMASIVTLPNDCFRLYVKGAPEKVLVNCEWIVDDSTMAQPLTRGQRVKVDGMVEKLSSTPLRTLAVAYRDLPRWPDQDLLQGVETCDEQLRKLSRDLTLIGVCGIHDPLRPSVQDTISIIKNAGIAVTMVTGDSVKTAKEIARNCGIVNCGIVTDDNNLKDVIMEAQEFDELDESEKNRVLPRLRVLARSTPEHKEKLVRRYKASGETVAVTGDGTNDGPALKAADVGFSMGSGTDVAKEASSIVLLDDDFGSIVFVVLYARACYDSIKKFIRFQLSTTLTAIVLTVLSKFLDKTLPGIRIGVGQWLWVNIIMDPLGALANAMDEPDRRVMERQPQRRKTLLSSLLREEAPMIIGQAVLQVAVVLGLGRYGEQIVQYTRPTWISVERHGVGAIKTLVFNSLVWAVFFNLINNRCLDDSLNPFKGLHRSQYFLSVLAIIAVVGAALVQLGMGKMQPLNATGWAISIALGFLSIPTGLLIRLITRTTPSPAAKFIDLHLPGRIVTPAANRRQNGDTVPVVRQSAMWDHESTPWLRAWPAEGYRYAG</sequence>
<dbReference type="AlphaFoldDB" id="A0AAV9G5K9"/>
<accession>A0AAV9G5K9</accession>
<evidence type="ECO:0000256" key="7">
    <source>
        <dbReference type="ARBA" id="ARBA00022837"/>
    </source>
</evidence>
<evidence type="ECO:0000256" key="11">
    <source>
        <dbReference type="ARBA" id="ARBA00022989"/>
    </source>
</evidence>
<keyword evidence="9" id="KW-0460">Magnesium</keyword>
<feature type="transmembrane region" description="Helical" evidence="14">
    <location>
        <begin position="161"/>
        <end position="178"/>
    </location>
</feature>
<dbReference type="InterPro" id="IPR036412">
    <property type="entry name" value="HAD-like_sf"/>
</dbReference>
<keyword evidence="10" id="KW-1278">Translocase</keyword>
<dbReference type="SUPFAM" id="SSF81653">
    <property type="entry name" value="Calcium ATPase, transduction domain A"/>
    <property type="match status" value="1"/>
</dbReference>
<dbReference type="Gene3D" id="3.40.50.1000">
    <property type="entry name" value="HAD superfamily/HAD-like"/>
    <property type="match status" value="1"/>
</dbReference>
<dbReference type="InterPro" id="IPR018303">
    <property type="entry name" value="ATPase_P-typ_P_site"/>
</dbReference>
<feature type="transmembrane region" description="Helical" evidence="14">
    <location>
        <begin position="404"/>
        <end position="426"/>
    </location>
</feature>
<comment type="similarity">
    <text evidence="14">Belongs to the cation transport ATPase (P-type) (TC 3.A.3) family.</text>
</comment>
<dbReference type="Pfam" id="PF00122">
    <property type="entry name" value="E1-E2_ATPase"/>
    <property type="match status" value="1"/>
</dbReference>
<evidence type="ECO:0000256" key="9">
    <source>
        <dbReference type="ARBA" id="ARBA00022842"/>
    </source>
</evidence>
<evidence type="ECO:0000256" key="4">
    <source>
        <dbReference type="ARBA" id="ARBA00022692"/>
    </source>
</evidence>
<evidence type="ECO:0000259" key="15">
    <source>
        <dbReference type="Pfam" id="PF00122"/>
    </source>
</evidence>
<dbReference type="EMBL" id="MU865987">
    <property type="protein sequence ID" value="KAK4443738.1"/>
    <property type="molecule type" value="Genomic_DNA"/>
</dbReference>
<dbReference type="NCBIfam" id="TIGR01494">
    <property type="entry name" value="ATPase_P-type"/>
    <property type="match status" value="2"/>
</dbReference>
<keyword evidence="3 14" id="KW-0109">Calcium transport</keyword>
<dbReference type="NCBIfam" id="TIGR01517">
    <property type="entry name" value="ATPase-IIB_Ca"/>
    <property type="match status" value="1"/>
</dbReference>
<dbReference type="InterPro" id="IPR001757">
    <property type="entry name" value="P_typ_ATPase"/>
</dbReference>
<dbReference type="SUPFAM" id="SSF81665">
    <property type="entry name" value="Calcium ATPase, transmembrane domain M"/>
    <property type="match status" value="1"/>
</dbReference>
<comment type="caution">
    <text evidence="14">Lacks conserved residue(s) required for the propagation of feature annotation.</text>
</comment>
<name>A0AAV9G5K9_9PEZI</name>
<dbReference type="PANTHER" id="PTHR24093">
    <property type="entry name" value="CATION TRANSPORTING ATPASE"/>
    <property type="match status" value="1"/>
</dbReference>
<proteinExistence type="inferred from homology"/>
<feature type="domain" description="Cation-transporting P-type ATPase N-terminal" evidence="17">
    <location>
        <begin position="134"/>
        <end position="175"/>
    </location>
</feature>
<comment type="subcellular location">
    <subcellularLocation>
        <location evidence="1">Endomembrane system</location>
        <topology evidence="1">Multi-pass membrane protein</topology>
    </subcellularLocation>
    <subcellularLocation>
        <location evidence="14">Membrane</location>
        <topology evidence="14">Multi-pass membrane protein</topology>
    </subcellularLocation>
</comment>
<evidence type="ECO:0000256" key="8">
    <source>
        <dbReference type="ARBA" id="ARBA00022840"/>
    </source>
</evidence>
<evidence type="ECO:0000256" key="1">
    <source>
        <dbReference type="ARBA" id="ARBA00004127"/>
    </source>
</evidence>
<feature type="domain" description="Cation-transporting P-type ATPase C-terminal" evidence="16">
    <location>
        <begin position="867"/>
        <end position="1043"/>
    </location>
</feature>
<dbReference type="InterPro" id="IPR023214">
    <property type="entry name" value="HAD_sf"/>
</dbReference>
<dbReference type="InterPro" id="IPR008250">
    <property type="entry name" value="ATPase_P-typ_transduc_dom_A_sf"/>
</dbReference>
<keyword evidence="8 14" id="KW-0067">ATP-binding</keyword>
<protein>
    <recommendedName>
        <fullName evidence="14">Calcium-transporting ATPase</fullName>
        <ecNumber evidence="14">7.2.2.10</ecNumber>
    </recommendedName>
</protein>
<dbReference type="PANTHER" id="PTHR24093:SF369">
    <property type="entry name" value="CALCIUM-TRANSPORTING ATPASE"/>
    <property type="match status" value="1"/>
</dbReference>
<keyword evidence="2 14" id="KW-0813">Transport</keyword>
<dbReference type="SUPFAM" id="SSF81660">
    <property type="entry name" value="Metal cation-transporting ATPase, ATP-binding domain N"/>
    <property type="match status" value="1"/>
</dbReference>
<dbReference type="GO" id="GO:0016887">
    <property type="term" value="F:ATP hydrolysis activity"/>
    <property type="evidence" value="ECO:0007669"/>
    <property type="project" value="InterPro"/>
</dbReference>
<dbReference type="SUPFAM" id="SSF56784">
    <property type="entry name" value="HAD-like"/>
    <property type="match status" value="1"/>
</dbReference>
<dbReference type="Pfam" id="PF08282">
    <property type="entry name" value="Hydrolase_3"/>
    <property type="match status" value="1"/>
</dbReference>
<evidence type="ECO:0000256" key="10">
    <source>
        <dbReference type="ARBA" id="ARBA00022967"/>
    </source>
</evidence>
<evidence type="ECO:0000259" key="17">
    <source>
        <dbReference type="Pfam" id="PF00690"/>
    </source>
</evidence>
<feature type="transmembrane region" description="Helical" evidence="14">
    <location>
        <begin position="833"/>
        <end position="853"/>
    </location>
</feature>
<dbReference type="Pfam" id="PF00690">
    <property type="entry name" value="Cation_ATPase_N"/>
    <property type="match status" value="1"/>
</dbReference>
<dbReference type="InterPro" id="IPR023299">
    <property type="entry name" value="ATPase_P-typ_cyto_dom_N"/>
</dbReference>
<dbReference type="GO" id="GO:0005886">
    <property type="term" value="C:plasma membrane"/>
    <property type="evidence" value="ECO:0007669"/>
    <property type="project" value="TreeGrafter"/>
</dbReference>
<dbReference type="GO" id="GO:0005524">
    <property type="term" value="F:ATP binding"/>
    <property type="evidence" value="ECO:0007669"/>
    <property type="project" value="UniProtKB-KW"/>
</dbReference>
<keyword evidence="11 14" id="KW-1133">Transmembrane helix</keyword>
<dbReference type="Gene3D" id="1.20.1110.10">
    <property type="entry name" value="Calcium-transporting ATPase, transmembrane domain"/>
    <property type="match status" value="1"/>
</dbReference>
<evidence type="ECO:0000256" key="3">
    <source>
        <dbReference type="ARBA" id="ARBA00022568"/>
    </source>
</evidence>
<dbReference type="Gene3D" id="2.70.150.10">
    <property type="entry name" value="Calcium-transporting ATPase, cytoplasmic transduction domain A"/>
    <property type="match status" value="1"/>
</dbReference>
<evidence type="ECO:0000259" key="16">
    <source>
        <dbReference type="Pfam" id="PF00689"/>
    </source>
</evidence>
<dbReference type="InterPro" id="IPR059000">
    <property type="entry name" value="ATPase_P-type_domA"/>
</dbReference>
<evidence type="ECO:0000256" key="2">
    <source>
        <dbReference type="ARBA" id="ARBA00022448"/>
    </source>
</evidence>
<evidence type="ECO:0000256" key="6">
    <source>
        <dbReference type="ARBA" id="ARBA00022741"/>
    </source>
</evidence>
<keyword evidence="12 14" id="KW-0406">Ion transport</keyword>
<dbReference type="Gene3D" id="3.40.1110.10">
    <property type="entry name" value="Calcium-transporting ATPase, cytoplasmic domain N"/>
    <property type="match status" value="1"/>
</dbReference>
<dbReference type="GO" id="GO:0006874">
    <property type="term" value="P:intracellular calcium ion homeostasis"/>
    <property type="evidence" value="ECO:0007669"/>
    <property type="project" value="TreeGrafter"/>
</dbReference>
<gene>
    <name evidence="18" type="ORF">QBC34DRAFT_361435</name>
</gene>
<dbReference type="Proteomes" id="UP001321760">
    <property type="component" value="Unassembled WGS sequence"/>
</dbReference>
<dbReference type="GO" id="GO:0046872">
    <property type="term" value="F:metal ion binding"/>
    <property type="evidence" value="ECO:0007669"/>
    <property type="project" value="UniProtKB-KW"/>
</dbReference>
<evidence type="ECO:0000256" key="13">
    <source>
        <dbReference type="ARBA" id="ARBA00023136"/>
    </source>
</evidence>
<evidence type="ECO:0000256" key="5">
    <source>
        <dbReference type="ARBA" id="ARBA00022723"/>
    </source>
</evidence>
<dbReference type="GO" id="GO:0012505">
    <property type="term" value="C:endomembrane system"/>
    <property type="evidence" value="ECO:0007669"/>
    <property type="project" value="UniProtKB-SubCell"/>
</dbReference>
<dbReference type="GO" id="GO:0005388">
    <property type="term" value="F:P-type calcium transporter activity"/>
    <property type="evidence" value="ECO:0007669"/>
    <property type="project" value="UniProtKB-EC"/>
</dbReference>
<feature type="transmembrane region" description="Helical" evidence="14">
    <location>
        <begin position="366"/>
        <end position="384"/>
    </location>
</feature>
<keyword evidence="7 14" id="KW-0106">Calcium</keyword>
<organism evidence="18 19">
    <name type="scientific">Podospora aff. communis PSN243</name>
    <dbReference type="NCBI Taxonomy" id="3040156"/>
    <lineage>
        <taxon>Eukaryota</taxon>
        <taxon>Fungi</taxon>
        <taxon>Dikarya</taxon>
        <taxon>Ascomycota</taxon>
        <taxon>Pezizomycotina</taxon>
        <taxon>Sordariomycetes</taxon>
        <taxon>Sordariomycetidae</taxon>
        <taxon>Sordariales</taxon>
        <taxon>Podosporaceae</taxon>
        <taxon>Podospora</taxon>
    </lineage>
</organism>
<evidence type="ECO:0000256" key="12">
    <source>
        <dbReference type="ARBA" id="ARBA00023065"/>
    </source>
</evidence>
<dbReference type="InterPro" id="IPR004014">
    <property type="entry name" value="ATPase_P-typ_cation-transptr_N"/>
</dbReference>
<keyword evidence="5" id="KW-0479">Metal-binding</keyword>
<keyword evidence="13 14" id="KW-0472">Membrane</keyword>
<dbReference type="PRINTS" id="PR00119">
    <property type="entry name" value="CATATPASE"/>
</dbReference>
<dbReference type="EC" id="7.2.2.10" evidence="14"/>
<dbReference type="Pfam" id="PF13246">
    <property type="entry name" value="Cation_ATPase"/>
    <property type="match status" value="1"/>
</dbReference>
<feature type="domain" description="P-type ATPase A" evidence="15">
    <location>
        <begin position="227"/>
        <end position="344"/>
    </location>
</feature>
<dbReference type="PROSITE" id="PS00154">
    <property type="entry name" value="ATPASE_E1_E2"/>
    <property type="match status" value="1"/>
</dbReference>
<dbReference type="InterPro" id="IPR006068">
    <property type="entry name" value="ATPase_P-typ_cation-transptr_C"/>
</dbReference>
<dbReference type="SFLD" id="SFLDG00002">
    <property type="entry name" value="C1.7:_P-type_atpase_like"/>
    <property type="match status" value="1"/>
</dbReference>
<dbReference type="SFLD" id="SFLDS00003">
    <property type="entry name" value="Haloacid_Dehalogenase"/>
    <property type="match status" value="1"/>
</dbReference>
<evidence type="ECO:0000313" key="19">
    <source>
        <dbReference type="Proteomes" id="UP001321760"/>
    </source>
</evidence>
<reference evidence="18" key="1">
    <citation type="journal article" date="2023" name="Mol. Phylogenet. Evol.">
        <title>Genome-scale phylogeny and comparative genomics of the fungal order Sordariales.</title>
        <authorList>
            <person name="Hensen N."/>
            <person name="Bonometti L."/>
            <person name="Westerberg I."/>
            <person name="Brannstrom I.O."/>
            <person name="Guillou S."/>
            <person name="Cros-Aarteil S."/>
            <person name="Calhoun S."/>
            <person name="Haridas S."/>
            <person name="Kuo A."/>
            <person name="Mondo S."/>
            <person name="Pangilinan J."/>
            <person name="Riley R."/>
            <person name="LaButti K."/>
            <person name="Andreopoulos B."/>
            <person name="Lipzen A."/>
            <person name="Chen C."/>
            <person name="Yan M."/>
            <person name="Daum C."/>
            <person name="Ng V."/>
            <person name="Clum A."/>
            <person name="Steindorff A."/>
            <person name="Ohm R.A."/>
            <person name="Martin F."/>
            <person name="Silar P."/>
            <person name="Natvig D.O."/>
            <person name="Lalanne C."/>
            <person name="Gautier V."/>
            <person name="Ament-Velasquez S.L."/>
            <person name="Kruys A."/>
            <person name="Hutchinson M.I."/>
            <person name="Powell A.J."/>
            <person name="Barry K."/>
            <person name="Miller A.N."/>
            <person name="Grigoriev I.V."/>
            <person name="Debuchy R."/>
            <person name="Gladieux P."/>
            <person name="Hiltunen Thoren M."/>
            <person name="Johannesson H."/>
        </authorList>
    </citation>
    <scope>NUCLEOTIDE SEQUENCE</scope>
    <source>
        <strain evidence="18">PSN243</strain>
    </source>
</reference>
<keyword evidence="19" id="KW-1185">Reference proteome</keyword>
<comment type="function">
    <text evidence="14">Catalyzes the hydrolysis of ATP coupled with the transport of calcium.</text>
</comment>
<dbReference type="SFLD" id="SFLDF00027">
    <property type="entry name" value="p-type_atpase"/>
    <property type="match status" value="1"/>
</dbReference>